<evidence type="ECO:0000256" key="1">
    <source>
        <dbReference type="ARBA" id="ARBA00023015"/>
    </source>
</evidence>
<name>A0ABV2PQV7_9BACI</name>
<accession>A0ABV2PQV7</accession>
<protein>
    <recommendedName>
        <fullName evidence="3">HTH luxR-type domain-containing protein</fullName>
    </recommendedName>
</protein>
<dbReference type="EMBL" id="JBEPSB010000038">
    <property type="protein sequence ID" value="MET4563341.1"/>
    <property type="molecule type" value="Genomic_DNA"/>
</dbReference>
<keyword evidence="1" id="KW-0805">Transcription regulation</keyword>
<dbReference type="Proteomes" id="UP001549363">
    <property type="component" value="Unassembled WGS sequence"/>
</dbReference>
<reference evidence="4 5" key="1">
    <citation type="submission" date="2024-06" db="EMBL/GenBank/DDBJ databases">
        <title>Sorghum-associated microbial communities from plants grown in Nebraska, USA.</title>
        <authorList>
            <person name="Schachtman D."/>
        </authorList>
    </citation>
    <scope>NUCLEOTIDE SEQUENCE [LARGE SCALE GENOMIC DNA]</scope>
    <source>
        <strain evidence="4 5">736</strain>
    </source>
</reference>
<dbReference type="Gene3D" id="1.10.10.10">
    <property type="entry name" value="Winged helix-like DNA-binding domain superfamily/Winged helix DNA-binding domain"/>
    <property type="match status" value="1"/>
</dbReference>
<dbReference type="InterPro" id="IPR000792">
    <property type="entry name" value="Tscrpt_reg_LuxR_C"/>
</dbReference>
<evidence type="ECO:0000256" key="2">
    <source>
        <dbReference type="ARBA" id="ARBA00023163"/>
    </source>
</evidence>
<keyword evidence="5" id="KW-1185">Reference proteome</keyword>
<evidence type="ECO:0000313" key="4">
    <source>
        <dbReference type="EMBL" id="MET4563341.1"/>
    </source>
</evidence>
<comment type="caution">
    <text evidence="4">The sequence shown here is derived from an EMBL/GenBank/DDBJ whole genome shotgun (WGS) entry which is preliminary data.</text>
</comment>
<evidence type="ECO:0000313" key="5">
    <source>
        <dbReference type="Proteomes" id="UP001549363"/>
    </source>
</evidence>
<dbReference type="Pfam" id="PF00196">
    <property type="entry name" value="GerE"/>
    <property type="match status" value="1"/>
</dbReference>
<evidence type="ECO:0000259" key="3">
    <source>
        <dbReference type="Pfam" id="PF00196"/>
    </source>
</evidence>
<gene>
    <name evidence="4" type="ORF">ABIA69_004538</name>
</gene>
<dbReference type="SUPFAM" id="SSF46894">
    <property type="entry name" value="C-terminal effector domain of the bipartite response regulators"/>
    <property type="match status" value="1"/>
</dbReference>
<organism evidence="4 5">
    <name type="scientific">Lysinibacillus parviboronicapiens</name>
    <dbReference type="NCBI Taxonomy" id="436516"/>
    <lineage>
        <taxon>Bacteria</taxon>
        <taxon>Bacillati</taxon>
        <taxon>Bacillota</taxon>
        <taxon>Bacilli</taxon>
        <taxon>Bacillales</taxon>
        <taxon>Bacillaceae</taxon>
        <taxon>Lysinibacillus</taxon>
    </lineage>
</organism>
<dbReference type="InterPro" id="IPR016032">
    <property type="entry name" value="Sig_transdc_resp-reg_C-effctor"/>
</dbReference>
<feature type="domain" description="HTH luxR-type" evidence="3">
    <location>
        <begin position="103"/>
        <end position="140"/>
    </location>
</feature>
<dbReference type="InterPro" id="IPR036388">
    <property type="entry name" value="WH-like_DNA-bd_sf"/>
</dbReference>
<sequence length="148" mass="17398">MLKGQTVEIKKYMLDQWLKDYHWMIEQLRIGKLQDEAVKTIEYDGAKVAMYGIEATLPKASGGNSDPVSYEASRRTKFYVKRVLRYEWKVREIQERASKVIGEREVFVLHHLLDGHSMRKIAEKMNVSEATVRRIRERILDDMLGKLL</sequence>
<keyword evidence="2" id="KW-0804">Transcription</keyword>
<dbReference type="RefSeq" id="WP_354473191.1">
    <property type="nucleotide sequence ID" value="NZ_JBEPSB010000038.1"/>
</dbReference>
<proteinExistence type="predicted"/>